<proteinExistence type="predicted"/>
<dbReference type="Proteomes" id="UP000516134">
    <property type="component" value="Chromosome"/>
</dbReference>
<reference evidence="1 2" key="1">
    <citation type="submission" date="2020-08" db="EMBL/GenBank/DDBJ databases">
        <title>Genome sequence of Sphingomonas daechungensis KACC 18115T.</title>
        <authorList>
            <person name="Hyun D.-W."/>
            <person name="Bae J.-W."/>
        </authorList>
    </citation>
    <scope>NUCLEOTIDE SEQUENCE [LARGE SCALE GENOMIC DNA]</scope>
    <source>
        <strain evidence="1 2">KACC 18115</strain>
    </source>
</reference>
<organism evidence="1 2">
    <name type="scientific">Sphingomonas daechungensis</name>
    <dbReference type="NCBI Taxonomy" id="1176646"/>
    <lineage>
        <taxon>Bacteria</taxon>
        <taxon>Pseudomonadati</taxon>
        <taxon>Pseudomonadota</taxon>
        <taxon>Alphaproteobacteria</taxon>
        <taxon>Sphingomonadales</taxon>
        <taxon>Sphingomonadaceae</taxon>
        <taxon>Sphingomonas</taxon>
    </lineage>
</organism>
<evidence type="ECO:0000313" key="1">
    <source>
        <dbReference type="EMBL" id="QNP42391.1"/>
    </source>
</evidence>
<keyword evidence="2" id="KW-1185">Reference proteome</keyword>
<evidence type="ECO:0000313" key="2">
    <source>
        <dbReference type="Proteomes" id="UP000516134"/>
    </source>
</evidence>
<gene>
    <name evidence="1" type="ORF">H9L15_08680</name>
</gene>
<protein>
    <submittedName>
        <fullName evidence="1">Uncharacterized protein</fullName>
    </submittedName>
</protein>
<dbReference type="RefSeq" id="WP_187713824.1">
    <property type="nucleotide sequence ID" value="NZ_CP060780.1"/>
</dbReference>
<accession>A0ABX6SYK8</accession>
<dbReference type="EMBL" id="CP060780">
    <property type="protein sequence ID" value="QNP42391.1"/>
    <property type="molecule type" value="Genomic_DNA"/>
</dbReference>
<name>A0ABX6SYK8_9SPHN</name>
<sequence length="50" mass="6005">MYVKPDYYRRKADHVRELAQRVTDQALRRHLRVVALHYEKLAAEAALARR</sequence>